<dbReference type="Proteomes" id="UP000531561">
    <property type="component" value="Unassembled WGS sequence"/>
</dbReference>
<proteinExistence type="inferred from homology"/>
<keyword evidence="9" id="KW-1185">Reference proteome</keyword>
<evidence type="ECO:0000313" key="9">
    <source>
        <dbReference type="Proteomes" id="UP000531561"/>
    </source>
</evidence>
<feature type="region of interest" description="Disordered" evidence="6">
    <location>
        <begin position="133"/>
        <end position="183"/>
    </location>
</feature>
<dbReference type="EMBL" id="JABFCT010000002">
    <property type="protein sequence ID" value="KAF5878450.1"/>
    <property type="molecule type" value="Genomic_DNA"/>
</dbReference>
<dbReference type="GeneID" id="59254753"/>
<evidence type="ECO:0000256" key="4">
    <source>
        <dbReference type="ARBA" id="ARBA00023136"/>
    </source>
</evidence>
<evidence type="ECO:0000313" key="8">
    <source>
        <dbReference type="EMBL" id="KAF5878450.1"/>
    </source>
</evidence>
<keyword evidence="2 7" id="KW-0812">Transmembrane</keyword>
<evidence type="ECO:0000256" key="2">
    <source>
        <dbReference type="ARBA" id="ARBA00022692"/>
    </source>
</evidence>
<dbReference type="OrthoDB" id="5954308at2759"/>
<evidence type="ECO:0000256" key="3">
    <source>
        <dbReference type="ARBA" id="ARBA00022989"/>
    </source>
</evidence>
<evidence type="ECO:0000256" key="5">
    <source>
        <dbReference type="ARBA" id="ARBA00034313"/>
    </source>
</evidence>
<evidence type="ECO:0000256" key="7">
    <source>
        <dbReference type="SAM" id="Phobius"/>
    </source>
</evidence>
<dbReference type="GO" id="GO:0016020">
    <property type="term" value="C:membrane"/>
    <property type="evidence" value="ECO:0007669"/>
    <property type="project" value="UniProtKB-SubCell"/>
</dbReference>
<evidence type="ECO:0000256" key="6">
    <source>
        <dbReference type="SAM" id="MobiDB-lite"/>
    </source>
</evidence>
<keyword evidence="3 7" id="KW-1133">Transmembrane helix</keyword>
<organism evidence="8 9">
    <name type="scientific">Botrytis fragariae</name>
    <dbReference type="NCBI Taxonomy" id="1964551"/>
    <lineage>
        <taxon>Eukaryota</taxon>
        <taxon>Fungi</taxon>
        <taxon>Dikarya</taxon>
        <taxon>Ascomycota</taxon>
        <taxon>Pezizomycotina</taxon>
        <taxon>Leotiomycetes</taxon>
        <taxon>Helotiales</taxon>
        <taxon>Sclerotiniaceae</taxon>
        <taxon>Botrytis</taxon>
    </lineage>
</organism>
<feature type="transmembrane region" description="Helical" evidence="7">
    <location>
        <begin position="6"/>
        <end position="31"/>
    </location>
</feature>
<comment type="caution">
    <text evidence="8">The sequence shown here is derived from an EMBL/GenBank/DDBJ whole genome shotgun (WGS) entry which is preliminary data.</text>
</comment>
<dbReference type="InterPro" id="IPR013901">
    <property type="entry name" value="Anthrone_oxy"/>
</dbReference>
<evidence type="ECO:0000256" key="1">
    <source>
        <dbReference type="ARBA" id="ARBA00004141"/>
    </source>
</evidence>
<dbReference type="PANTHER" id="PTHR35042">
    <property type="entry name" value="ANTHRONE OXYGENASE ENCC"/>
    <property type="match status" value="1"/>
</dbReference>
<protein>
    <submittedName>
        <fullName evidence="8">Putative anthrone oxygenase</fullName>
    </submittedName>
</protein>
<dbReference type="Pfam" id="PF08592">
    <property type="entry name" value="Anthrone_oxy"/>
    <property type="match status" value="1"/>
</dbReference>
<reference evidence="8 9" key="1">
    <citation type="journal article" date="2020" name="Phytopathology">
        <title>A high-quality genome resource of Botrytis fragariae, a new and rapidly spreading fungal pathogen causing strawberry gray mold in the U.S.A.</title>
        <authorList>
            <person name="Wu Y."/>
            <person name="Saski C.A."/>
            <person name="Schnabel G."/>
            <person name="Xiao S."/>
            <person name="Hu M."/>
        </authorList>
    </citation>
    <scope>NUCLEOTIDE SEQUENCE [LARGE SCALE GENOMIC DNA]</scope>
    <source>
        <strain evidence="8 9">BVB16</strain>
    </source>
</reference>
<feature type="transmembrane region" description="Helical" evidence="7">
    <location>
        <begin position="95"/>
        <end position="117"/>
    </location>
</feature>
<dbReference type="PANTHER" id="PTHR35042:SF1">
    <property type="entry name" value="DUF1772-DOMAIN-CONTAINING PROTEIN"/>
    <property type="match status" value="1"/>
</dbReference>
<feature type="transmembrane region" description="Helical" evidence="7">
    <location>
        <begin position="194"/>
        <end position="215"/>
    </location>
</feature>
<comment type="similarity">
    <text evidence="5">Belongs to the anthrone oxygenase family.</text>
</comment>
<comment type="subcellular location">
    <subcellularLocation>
        <location evidence="1">Membrane</location>
        <topology evidence="1">Multi-pass membrane protein</topology>
    </subcellularLocation>
</comment>
<accession>A0A8H6B3I1</accession>
<gene>
    <name evidence="8" type="ORF">Bfra_000616</name>
</gene>
<sequence length="216" mass="22735">MFSATTIVQTISISSSLLASGGIATLSLFNVPELRSQPASRALPSIRWLFSRGSHLFPEAAALSTAGFIYLGYESLAPGQSALQLLRVVSNSRTINGYLAAAVLNISIGPFTSFVMLPTNFALMRMNVEKGGARSEKSKVEGSGSGERSARESVNGDGEAAEFTDLSGPQEKTQKESSATDDEKMRSLLDKFSALNWIRAGLVGGGGILGLLIALS</sequence>
<dbReference type="RefSeq" id="XP_037197394.1">
    <property type="nucleotide sequence ID" value="XM_037331061.1"/>
</dbReference>
<name>A0A8H6B3I1_9HELO</name>
<keyword evidence="4 7" id="KW-0472">Membrane</keyword>
<dbReference type="AlphaFoldDB" id="A0A8H6B3I1"/>